<dbReference type="Proteomes" id="UP001597032">
    <property type="component" value="Unassembled WGS sequence"/>
</dbReference>
<name>A0ABW2Z4X4_9FLAO</name>
<dbReference type="EMBL" id="JBHTIC010000006">
    <property type="protein sequence ID" value="MFD0761460.1"/>
    <property type="molecule type" value="Genomic_DNA"/>
</dbReference>
<proteinExistence type="predicted"/>
<dbReference type="PROSITE" id="PS51257">
    <property type="entry name" value="PROKAR_LIPOPROTEIN"/>
    <property type="match status" value="1"/>
</dbReference>
<evidence type="ECO:0000313" key="2">
    <source>
        <dbReference type="Proteomes" id="UP001597032"/>
    </source>
</evidence>
<evidence type="ECO:0000313" key="1">
    <source>
        <dbReference type="EMBL" id="MFD0761460.1"/>
    </source>
</evidence>
<reference evidence="2" key="1">
    <citation type="journal article" date="2019" name="Int. J. Syst. Evol. Microbiol.">
        <title>The Global Catalogue of Microorganisms (GCM) 10K type strain sequencing project: providing services to taxonomists for standard genome sequencing and annotation.</title>
        <authorList>
            <consortium name="The Broad Institute Genomics Platform"/>
            <consortium name="The Broad Institute Genome Sequencing Center for Infectious Disease"/>
            <person name="Wu L."/>
            <person name="Ma J."/>
        </authorList>
    </citation>
    <scope>NUCLEOTIDE SEQUENCE [LARGE SCALE GENOMIC DNA]</scope>
    <source>
        <strain evidence="2">CCUG 60022</strain>
    </source>
</reference>
<dbReference type="RefSeq" id="WP_298285339.1">
    <property type="nucleotide sequence ID" value="NZ_JBHTIC010000006.1"/>
</dbReference>
<gene>
    <name evidence="1" type="ORF">ACFQZW_05150</name>
</gene>
<dbReference type="Gene3D" id="3.90.930.1">
    <property type="match status" value="1"/>
</dbReference>
<sequence length="183" mass="21410">MFKRKQSFSLFIQLISVFILFIGCHKNTHDSNSINQNASKIYPVSLNSNEPITGALIIKDSLGNIKVDGNLNEGKIDGKWIEYFQNGEIKHERNYSDEKYHGINKEYYQNGQLKWIGRFEYGKKIGQHKEWYKNGKIKSEIYYVDDKIEGLWKQWDENGVLISGVNTEEKKGFFKRLFGFINP</sequence>
<comment type="caution">
    <text evidence="1">The sequence shown here is derived from an EMBL/GenBank/DDBJ whole genome shotgun (WGS) entry which is preliminary data.</text>
</comment>
<accession>A0ABW2Z4X4</accession>
<dbReference type="InterPro" id="IPR011652">
    <property type="entry name" value="MORN_2"/>
</dbReference>
<dbReference type="SUPFAM" id="SSF82185">
    <property type="entry name" value="Histone H3 K4-specific methyltransferase SET7/9 N-terminal domain"/>
    <property type="match status" value="1"/>
</dbReference>
<dbReference type="Pfam" id="PF07661">
    <property type="entry name" value="MORN_2"/>
    <property type="match status" value="4"/>
</dbReference>
<organism evidence="1 2">
    <name type="scientific">Lutibacter aestuarii</name>
    <dbReference type="NCBI Taxonomy" id="861111"/>
    <lineage>
        <taxon>Bacteria</taxon>
        <taxon>Pseudomonadati</taxon>
        <taxon>Bacteroidota</taxon>
        <taxon>Flavobacteriia</taxon>
        <taxon>Flavobacteriales</taxon>
        <taxon>Flavobacteriaceae</taxon>
        <taxon>Lutibacter</taxon>
    </lineage>
</organism>
<keyword evidence="2" id="KW-1185">Reference proteome</keyword>
<protein>
    <submittedName>
        <fullName evidence="1">Toxin-antitoxin system YwqK family antitoxin</fullName>
    </submittedName>
</protein>